<keyword evidence="4 10" id="KW-0863">Zinc-finger</keyword>
<keyword evidence="5" id="KW-0862">Zinc</keyword>
<dbReference type="Pfam" id="PF01753">
    <property type="entry name" value="zf-MYND"/>
    <property type="match status" value="1"/>
</dbReference>
<evidence type="ECO:0000256" key="8">
    <source>
        <dbReference type="ARBA" id="ARBA00023273"/>
    </source>
</evidence>
<feature type="repeat" description="ANK" evidence="9">
    <location>
        <begin position="44"/>
        <end position="76"/>
    </location>
</feature>
<dbReference type="GO" id="GO:0008270">
    <property type="term" value="F:zinc ion binding"/>
    <property type="evidence" value="ECO:0007669"/>
    <property type="project" value="UniProtKB-KW"/>
</dbReference>
<feature type="domain" description="MYND-type" evidence="11">
    <location>
        <begin position="339"/>
        <end position="376"/>
    </location>
</feature>
<evidence type="ECO:0000259" key="11">
    <source>
        <dbReference type="PROSITE" id="PS50865"/>
    </source>
</evidence>
<comment type="caution">
    <text evidence="12">The sequence shown here is derived from an EMBL/GenBank/DDBJ whole genome shotgun (WGS) entry which is preliminary data.</text>
</comment>
<evidence type="ECO:0000256" key="6">
    <source>
        <dbReference type="ARBA" id="ARBA00023043"/>
    </source>
</evidence>
<evidence type="ECO:0000256" key="2">
    <source>
        <dbReference type="ARBA" id="ARBA00022723"/>
    </source>
</evidence>
<evidence type="ECO:0000313" key="13">
    <source>
        <dbReference type="Proteomes" id="UP001168972"/>
    </source>
</evidence>
<keyword evidence="3" id="KW-0677">Repeat</keyword>
<keyword evidence="6 9" id="KW-0040">ANK repeat</keyword>
<evidence type="ECO:0000256" key="9">
    <source>
        <dbReference type="PROSITE-ProRule" id="PRU00023"/>
    </source>
</evidence>
<reference evidence="12" key="2">
    <citation type="submission" date="2023-03" db="EMBL/GenBank/DDBJ databases">
        <authorList>
            <person name="Inwood S.N."/>
            <person name="Skelly J.G."/>
            <person name="Guhlin J."/>
            <person name="Harrop T.W.R."/>
            <person name="Goldson S.G."/>
            <person name="Dearden P.K."/>
        </authorList>
    </citation>
    <scope>NUCLEOTIDE SEQUENCE</scope>
    <source>
        <strain evidence="12">Lincoln</strain>
        <tissue evidence="12">Whole body</tissue>
    </source>
</reference>
<feature type="repeat" description="ANK" evidence="9">
    <location>
        <begin position="78"/>
        <end position="110"/>
    </location>
</feature>
<evidence type="ECO:0000313" key="12">
    <source>
        <dbReference type="EMBL" id="KAK0174569.1"/>
    </source>
</evidence>
<dbReference type="EMBL" id="JAQQBR010000006">
    <property type="protein sequence ID" value="KAK0174569.1"/>
    <property type="molecule type" value="Genomic_DNA"/>
</dbReference>
<keyword evidence="7" id="KW-0969">Cilium</keyword>
<evidence type="ECO:0000256" key="3">
    <source>
        <dbReference type="ARBA" id="ARBA00022737"/>
    </source>
</evidence>
<evidence type="ECO:0000256" key="1">
    <source>
        <dbReference type="ARBA" id="ARBA00004138"/>
    </source>
</evidence>
<evidence type="ECO:0000256" key="7">
    <source>
        <dbReference type="ARBA" id="ARBA00023069"/>
    </source>
</evidence>
<evidence type="ECO:0000256" key="5">
    <source>
        <dbReference type="ARBA" id="ARBA00022833"/>
    </source>
</evidence>
<reference evidence="12" key="1">
    <citation type="journal article" date="2023" name="bioRxiv">
        <title>Scaffold-level genome assemblies of two parasitoid biocontrol wasps reveal the parthenogenesis mechanism and an associated novel virus.</title>
        <authorList>
            <person name="Inwood S."/>
            <person name="Skelly J."/>
            <person name="Guhlin J."/>
            <person name="Harrop T."/>
            <person name="Goldson S."/>
            <person name="Dearden P."/>
        </authorList>
    </citation>
    <scope>NUCLEOTIDE SEQUENCE</scope>
    <source>
        <strain evidence="12">Lincoln</strain>
        <tissue evidence="12">Whole body</tissue>
    </source>
</reference>
<keyword evidence="13" id="KW-1185">Reference proteome</keyword>
<dbReference type="Pfam" id="PF12796">
    <property type="entry name" value="Ank_2"/>
    <property type="match status" value="1"/>
</dbReference>
<dbReference type="SUPFAM" id="SSF48403">
    <property type="entry name" value="Ankyrin repeat"/>
    <property type="match status" value="1"/>
</dbReference>
<accession>A0AA39FRN0</accession>
<dbReference type="SUPFAM" id="SSF144232">
    <property type="entry name" value="HIT/MYND zinc finger-like"/>
    <property type="match status" value="1"/>
</dbReference>
<dbReference type="FunFam" id="1.25.40.20:FF:000182">
    <property type="entry name" value="Ankyrin repeat and MYND domain containing 2a"/>
    <property type="match status" value="1"/>
</dbReference>
<organism evidence="12 13">
    <name type="scientific">Microctonus hyperodae</name>
    <name type="common">Parasitoid wasp</name>
    <dbReference type="NCBI Taxonomy" id="165561"/>
    <lineage>
        <taxon>Eukaryota</taxon>
        <taxon>Metazoa</taxon>
        <taxon>Ecdysozoa</taxon>
        <taxon>Arthropoda</taxon>
        <taxon>Hexapoda</taxon>
        <taxon>Insecta</taxon>
        <taxon>Pterygota</taxon>
        <taxon>Neoptera</taxon>
        <taxon>Endopterygota</taxon>
        <taxon>Hymenoptera</taxon>
        <taxon>Apocrita</taxon>
        <taxon>Ichneumonoidea</taxon>
        <taxon>Braconidae</taxon>
        <taxon>Euphorinae</taxon>
        <taxon>Microctonus</taxon>
    </lineage>
</organism>
<dbReference type="PANTHER" id="PTHR24150:SF8">
    <property type="entry name" value="ANKYRIN REPEAT AND MYND DOMAIN-CONTAINING PROTEIN 2"/>
    <property type="match status" value="1"/>
</dbReference>
<dbReference type="Gene3D" id="1.25.40.20">
    <property type="entry name" value="Ankyrin repeat-containing domain"/>
    <property type="match status" value="1"/>
</dbReference>
<keyword evidence="8" id="KW-0966">Cell projection</keyword>
<comment type="subcellular location">
    <subcellularLocation>
        <location evidence="1">Cell projection</location>
        <location evidence="1">Cilium</location>
    </subcellularLocation>
</comment>
<dbReference type="Gene3D" id="6.10.140.2220">
    <property type="match status" value="1"/>
</dbReference>
<dbReference type="InterPro" id="IPR002893">
    <property type="entry name" value="Znf_MYND"/>
</dbReference>
<dbReference type="PROSITE" id="PS50297">
    <property type="entry name" value="ANK_REP_REGION"/>
    <property type="match status" value="2"/>
</dbReference>
<evidence type="ECO:0000256" key="10">
    <source>
        <dbReference type="PROSITE-ProRule" id="PRU00134"/>
    </source>
</evidence>
<gene>
    <name evidence="12" type="ORF">PV327_010327</name>
</gene>
<keyword evidence="2" id="KW-0479">Metal-binding</keyword>
<protein>
    <recommendedName>
        <fullName evidence="11">MYND-type domain-containing protein</fullName>
    </recommendedName>
</protein>
<proteinExistence type="predicted"/>
<dbReference type="PROSITE" id="PS50088">
    <property type="entry name" value="ANK_REPEAT"/>
    <property type="match status" value="2"/>
</dbReference>
<dbReference type="Proteomes" id="UP001168972">
    <property type="component" value="Unassembled WGS sequence"/>
</dbReference>
<dbReference type="SMART" id="SM00248">
    <property type="entry name" value="ANK"/>
    <property type="match status" value="3"/>
</dbReference>
<dbReference type="InterPro" id="IPR002110">
    <property type="entry name" value="Ankyrin_rpt"/>
</dbReference>
<dbReference type="PANTHER" id="PTHR24150">
    <property type="entry name" value="ANKYRIN REPEAT AND MYND DOMAIN-CONTAINING PROTEIN 2"/>
    <property type="match status" value="1"/>
</dbReference>
<evidence type="ECO:0000256" key="4">
    <source>
        <dbReference type="ARBA" id="ARBA00022771"/>
    </source>
</evidence>
<dbReference type="GO" id="GO:0005929">
    <property type="term" value="C:cilium"/>
    <property type="evidence" value="ECO:0007669"/>
    <property type="project" value="UniProtKB-SubCell"/>
</dbReference>
<dbReference type="CDD" id="cd23020">
    <property type="entry name" value="zf-HIT"/>
    <property type="match status" value="1"/>
</dbReference>
<dbReference type="PROSITE" id="PS01360">
    <property type="entry name" value="ZF_MYND_1"/>
    <property type="match status" value="1"/>
</dbReference>
<dbReference type="AlphaFoldDB" id="A0AA39FRN0"/>
<sequence>MTPATESVKQLEKEIFTRITKNEVAELKSLLAANKIKIDFVDENGMSPLQHACYKGNKEIVQMLLDQGADVNLCQHEHAYTALHFAALSGNAELCHLLMSYGAKLTATNSVGRTPAQMAAFVGNHNCVATINNYIPKADIDYYIKPQGLQTEPLLPPHLADSLHKFIMQVNVHPVRVAMTLQRCTGLLDNLPKIQKVLELMRQREMTRGADTNEIMAFKYHYLSCIVSEVLKCQKRQEARRAEKIEIEKQVNINKEEKSKTDPVELFIRALLKCSKSDGIPEYQEAYLREVVREFPFRESTIFRQMVATLAGTDPPLAVSVVAAAINGQRGFSDNLQICVTCGEDKATKKCSKCKAVQYCDRECQRLHWSLHKKECARVNAANVIGSNSKVADNDKADIADAVRNEIGNLFIK</sequence>
<dbReference type="PROSITE" id="PS50865">
    <property type="entry name" value="ZF_MYND_2"/>
    <property type="match status" value="1"/>
</dbReference>
<dbReference type="InterPro" id="IPR036770">
    <property type="entry name" value="Ankyrin_rpt-contain_sf"/>
</dbReference>
<dbReference type="InterPro" id="IPR052452">
    <property type="entry name" value="Ankyrin-MYND_dom_contain_2"/>
</dbReference>
<name>A0AA39FRN0_MICHY</name>